<dbReference type="AlphaFoldDB" id="A0A9P0EEV5"/>
<evidence type="ECO:0000313" key="4">
    <source>
        <dbReference type="Proteomes" id="UP000775872"/>
    </source>
</evidence>
<reference evidence="4" key="1">
    <citation type="submission" date="2019-06" db="EMBL/GenBank/DDBJ databases">
        <authorList>
            <person name="Broberg M."/>
        </authorList>
    </citation>
    <scope>NUCLEOTIDE SEQUENCE [LARGE SCALE GENOMIC DNA]</scope>
</reference>
<feature type="domain" description="DUF7905" evidence="2">
    <location>
        <begin position="181"/>
        <end position="438"/>
    </location>
</feature>
<comment type="caution">
    <text evidence="3">The sequence shown here is derived from an EMBL/GenBank/DDBJ whole genome shotgun (WGS) entry which is preliminary data.</text>
</comment>
<evidence type="ECO:0000256" key="1">
    <source>
        <dbReference type="SAM" id="MobiDB-lite"/>
    </source>
</evidence>
<sequence length="496" mass="55354">MLPRTIGFGREQGGAGSRNQWKEVQVKTYGTTKKRSDLKRREKEKTEQSVYLGQAPEGLFECRFVIPNGDQFPNGLENLSVLDAVRQSQRIWINVVEPDVLSVRSETMANLREAMGAINWAFHDMRLAVENPAAQFIVQMPKYAHAEGPVFVDLGARPVIGETDAPHEVRGAEAIVNGLIEKIAPGLSNSMETLRGLDKDLSMRAHLGRINIRQKKTGAGREFSLKQFEQLMKTYSIRGGASLNSELADVQFVDNVIDWLSNPAHGLVQEVGEMECKCTLAIVSPECELGGTVQDVTGPSPQVWLENPFSFEHHPRLDCTVASPDRQFDWNFEVHAGIIMDTAPKGMRTMIQNLPMSGAKTPDVSRHLIFPTLKKLRPNHIDKSVNETKLKSSILLPMIETPYVVEISITKSWKGSEVAAPPTITWSVEFYGMHWNETINTASRDGRKKDWGNDMDKIWAGSDPSLESRLGDFLHCILRIQAALDDLVANQAQQSE</sequence>
<evidence type="ECO:0000313" key="3">
    <source>
        <dbReference type="EMBL" id="CAH0047917.1"/>
    </source>
</evidence>
<organism evidence="3 4">
    <name type="scientific">Clonostachys solani</name>
    <dbReference type="NCBI Taxonomy" id="160281"/>
    <lineage>
        <taxon>Eukaryota</taxon>
        <taxon>Fungi</taxon>
        <taxon>Dikarya</taxon>
        <taxon>Ascomycota</taxon>
        <taxon>Pezizomycotina</taxon>
        <taxon>Sordariomycetes</taxon>
        <taxon>Hypocreomycetidae</taxon>
        <taxon>Hypocreales</taxon>
        <taxon>Bionectriaceae</taxon>
        <taxon>Clonostachys</taxon>
    </lineage>
</organism>
<reference evidence="3 4" key="2">
    <citation type="submission" date="2021-10" db="EMBL/GenBank/DDBJ databases">
        <authorList>
            <person name="Piombo E."/>
        </authorList>
    </citation>
    <scope>NUCLEOTIDE SEQUENCE [LARGE SCALE GENOMIC DNA]</scope>
</reference>
<proteinExistence type="predicted"/>
<name>A0A9P0EEV5_9HYPO</name>
<dbReference type="OrthoDB" id="4739136at2759"/>
<dbReference type="EMBL" id="CABFOC020000034">
    <property type="protein sequence ID" value="CAH0047917.1"/>
    <property type="molecule type" value="Genomic_DNA"/>
</dbReference>
<protein>
    <recommendedName>
        <fullName evidence="2">DUF7905 domain-containing protein</fullName>
    </recommendedName>
</protein>
<gene>
    <name evidence="3" type="ORF">CSOL1703_00016168</name>
</gene>
<keyword evidence="4" id="KW-1185">Reference proteome</keyword>
<dbReference type="Proteomes" id="UP000775872">
    <property type="component" value="Unassembled WGS sequence"/>
</dbReference>
<accession>A0A9P0EEV5</accession>
<dbReference type="InterPro" id="IPR057227">
    <property type="entry name" value="DUF7905"/>
</dbReference>
<dbReference type="Pfam" id="PF25482">
    <property type="entry name" value="DUF7905"/>
    <property type="match status" value="1"/>
</dbReference>
<feature type="region of interest" description="Disordered" evidence="1">
    <location>
        <begin position="1"/>
        <end position="22"/>
    </location>
</feature>
<evidence type="ECO:0000259" key="2">
    <source>
        <dbReference type="Pfam" id="PF25482"/>
    </source>
</evidence>